<comment type="caution">
    <text evidence="2">The sequence shown here is derived from an EMBL/GenBank/DDBJ whole genome shotgun (WGS) entry which is preliminary data.</text>
</comment>
<name>A0ABT6N6T1_9SPHN</name>
<keyword evidence="1" id="KW-1133">Transmembrane helix</keyword>
<evidence type="ECO:0000256" key="1">
    <source>
        <dbReference type="SAM" id="Phobius"/>
    </source>
</evidence>
<organism evidence="2 3">
    <name type="scientific">Sphingomonas oryzagri</name>
    <dbReference type="NCBI Taxonomy" id="3042314"/>
    <lineage>
        <taxon>Bacteria</taxon>
        <taxon>Pseudomonadati</taxon>
        <taxon>Pseudomonadota</taxon>
        <taxon>Alphaproteobacteria</taxon>
        <taxon>Sphingomonadales</taxon>
        <taxon>Sphingomonadaceae</taxon>
        <taxon>Sphingomonas</taxon>
    </lineage>
</organism>
<keyword evidence="3" id="KW-1185">Reference proteome</keyword>
<evidence type="ECO:0000313" key="3">
    <source>
        <dbReference type="Proteomes" id="UP001160625"/>
    </source>
</evidence>
<feature type="transmembrane region" description="Helical" evidence="1">
    <location>
        <begin position="47"/>
        <end position="65"/>
    </location>
</feature>
<reference evidence="2" key="1">
    <citation type="submission" date="2023-04" db="EMBL/GenBank/DDBJ databases">
        <title>Sphingomonas sp. MAHUQ-71 isolated from rice field.</title>
        <authorList>
            <person name="Huq M.A."/>
        </authorList>
    </citation>
    <scope>NUCLEOTIDE SEQUENCE</scope>
    <source>
        <strain evidence="2">MAHUQ-71</strain>
    </source>
</reference>
<evidence type="ECO:0000313" key="2">
    <source>
        <dbReference type="EMBL" id="MDH7640828.1"/>
    </source>
</evidence>
<sequence>MALTTAVGLGTIAAVAVPWLSGRTGFDLAGLLSGEYVRIPIGAGIELHWSWLIFCVVTLAAWALFKATETR</sequence>
<gene>
    <name evidence="2" type="ORF">QGN17_18995</name>
</gene>
<dbReference type="RefSeq" id="WP_281046179.1">
    <property type="nucleotide sequence ID" value="NZ_JARYGZ010000004.1"/>
</dbReference>
<accession>A0ABT6N6T1</accession>
<dbReference type="EMBL" id="JARYGZ010000004">
    <property type="protein sequence ID" value="MDH7640828.1"/>
    <property type="molecule type" value="Genomic_DNA"/>
</dbReference>
<dbReference type="Proteomes" id="UP001160625">
    <property type="component" value="Unassembled WGS sequence"/>
</dbReference>
<protein>
    <submittedName>
        <fullName evidence="2">Uncharacterized protein</fullName>
    </submittedName>
</protein>
<proteinExistence type="predicted"/>
<keyword evidence="1" id="KW-0812">Transmembrane</keyword>
<keyword evidence="1" id="KW-0472">Membrane</keyword>